<dbReference type="EMBL" id="MN740300">
    <property type="protein sequence ID" value="QHT99050.1"/>
    <property type="molecule type" value="Genomic_DNA"/>
</dbReference>
<keyword evidence="1" id="KW-0472">Membrane</keyword>
<organism evidence="2">
    <name type="scientific">viral metagenome</name>
    <dbReference type="NCBI Taxonomy" id="1070528"/>
    <lineage>
        <taxon>unclassified sequences</taxon>
        <taxon>metagenomes</taxon>
        <taxon>organismal metagenomes</taxon>
    </lineage>
</organism>
<dbReference type="InterPro" id="IPR050464">
    <property type="entry name" value="Zeta_carotene_desat/Oxidored"/>
</dbReference>
<sequence length="485" mass="56108">MDNKSYDIVIVGAGPTGLALAQCLSNIKGKKILIVDREKTIGGCHRVIRDKEGLFTEHGPRIYISNYKNVFSLIDEMGLKLNDVFTSYRYGIIDLLFSNILPNITFNEIIILILDFVYYMYDNKYGIDINYEEHLKKNNVSDKLIDILDRLFRFLDGATISKYSLNKVQEIFNIATFISIYQPIKPLDKGLFNYWKGFLEKKGVDFLLETNIEKINYENGKIVSINANNNKILLDKLILAVPPPSISKILENNDKNIKNCFGNLESFKKWSEKTEYIEYISITYHFINDIDIPDVSGATVDTDWGIVCIYLSNYMKDIENNYKNILSIAITITDRKSTFINKTANECNEKELFDEVYRQLKVSIYPKLSNNYTAVINPNNYYKNGKWNCKDEAYFNTYGTKYIKSTSDTISNIYNAGSHNGNSFINYTTMESAVSNGITLATNLYPELKDKYKLKTFLTLIDYLFYLFIIIIVMIIMYLIIYNYN</sequence>
<dbReference type="Gene3D" id="3.50.50.60">
    <property type="entry name" value="FAD/NAD(P)-binding domain"/>
    <property type="match status" value="1"/>
</dbReference>
<evidence type="ECO:0000256" key="1">
    <source>
        <dbReference type="SAM" id="Phobius"/>
    </source>
</evidence>
<dbReference type="Pfam" id="PF13450">
    <property type="entry name" value="NAD_binding_8"/>
    <property type="match status" value="1"/>
</dbReference>
<dbReference type="PANTHER" id="PTHR42923">
    <property type="entry name" value="PROTOPORPHYRINOGEN OXIDASE"/>
    <property type="match status" value="1"/>
</dbReference>
<name>A0A6C0J2P3_9ZZZZ</name>
<keyword evidence="1" id="KW-1133">Transmembrane helix</keyword>
<keyword evidence="1" id="KW-0812">Transmembrane</keyword>
<feature type="transmembrane region" description="Helical" evidence="1">
    <location>
        <begin position="463"/>
        <end position="484"/>
    </location>
</feature>
<evidence type="ECO:0000313" key="2">
    <source>
        <dbReference type="EMBL" id="QHT99050.1"/>
    </source>
</evidence>
<evidence type="ECO:0008006" key="3">
    <source>
        <dbReference type="Google" id="ProtNLM"/>
    </source>
</evidence>
<accession>A0A6C0J2P3</accession>
<dbReference type="AlphaFoldDB" id="A0A6C0J2P3"/>
<dbReference type="GO" id="GO:0016491">
    <property type="term" value="F:oxidoreductase activity"/>
    <property type="evidence" value="ECO:0007669"/>
    <property type="project" value="TreeGrafter"/>
</dbReference>
<dbReference type="PANTHER" id="PTHR42923:SF46">
    <property type="entry name" value="AMINE OXIDASE"/>
    <property type="match status" value="1"/>
</dbReference>
<dbReference type="InterPro" id="IPR036188">
    <property type="entry name" value="FAD/NAD-bd_sf"/>
</dbReference>
<protein>
    <recommendedName>
        <fullName evidence="3">Amine oxidase domain-containing protein</fullName>
    </recommendedName>
</protein>
<proteinExistence type="predicted"/>
<dbReference type="SUPFAM" id="SSF51905">
    <property type="entry name" value="FAD/NAD(P)-binding domain"/>
    <property type="match status" value="1"/>
</dbReference>
<reference evidence="2" key="1">
    <citation type="journal article" date="2020" name="Nature">
        <title>Giant virus diversity and host interactions through global metagenomics.</title>
        <authorList>
            <person name="Schulz F."/>
            <person name="Roux S."/>
            <person name="Paez-Espino D."/>
            <person name="Jungbluth S."/>
            <person name="Walsh D.A."/>
            <person name="Denef V.J."/>
            <person name="McMahon K.D."/>
            <person name="Konstantinidis K.T."/>
            <person name="Eloe-Fadrosh E.A."/>
            <person name="Kyrpides N.C."/>
            <person name="Woyke T."/>
        </authorList>
    </citation>
    <scope>NUCLEOTIDE SEQUENCE</scope>
    <source>
        <strain evidence="2">GVMAG-M-3300025695-21</strain>
    </source>
</reference>